<gene>
    <name evidence="1" type="ORF">P167DRAFT_572535</name>
</gene>
<proteinExistence type="predicted"/>
<dbReference type="EMBL" id="ML119118">
    <property type="protein sequence ID" value="RPB14386.1"/>
    <property type="molecule type" value="Genomic_DNA"/>
</dbReference>
<dbReference type="Proteomes" id="UP000277580">
    <property type="component" value="Unassembled WGS sequence"/>
</dbReference>
<evidence type="ECO:0000313" key="1">
    <source>
        <dbReference type="EMBL" id="RPB14386.1"/>
    </source>
</evidence>
<keyword evidence="2" id="KW-1185">Reference proteome</keyword>
<dbReference type="InParanoid" id="A0A3N4KV24"/>
<accession>A0A3N4KV24</accession>
<organism evidence="1 2">
    <name type="scientific">Morchella conica CCBAS932</name>
    <dbReference type="NCBI Taxonomy" id="1392247"/>
    <lineage>
        <taxon>Eukaryota</taxon>
        <taxon>Fungi</taxon>
        <taxon>Dikarya</taxon>
        <taxon>Ascomycota</taxon>
        <taxon>Pezizomycotina</taxon>
        <taxon>Pezizomycetes</taxon>
        <taxon>Pezizales</taxon>
        <taxon>Morchellaceae</taxon>
        <taxon>Morchella</taxon>
    </lineage>
</organism>
<reference evidence="1 2" key="1">
    <citation type="journal article" date="2018" name="Nat. Ecol. Evol.">
        <title>Pezizomycetes genomes reveal the molecular basis of ectomycorrhizal truffle lifestyle.</title>
        <authorList>
            <person name="Murat C."/>
            <person name="Payen T."/>
            <person name="Noel B."/>
            <person name="Kuo A."/>
            <person name="Morin E."/>
            <person name="Chen J."/>
            <person name="Kohler A."/>
            <person name="Krizsan K."/>
            <person name="Balestrini R."/>
            <person name="Da Silva C."/>
            <person name="Montanini B."/>
            <person name="Hainaut M."/>
            <person name="Levati E."/>
            <person name="Barry K.W."/>
            <person name="Belfiori B."/>
            <person name="Cichocki N."/>
            <person name="Clum A."/>
            <person name="Dockter R.B."/>
            <person name="Fauchery L."/>
            <person name="Guy J."/>
            <person name="Iotti M."/>
            <person name="Le Tacon F."/>
            <person name="Lindquist E.A."/>
            <person name="Lipzen A."/>
            <person name="Malagnac F."/>
            <person name="Mello A."/>
            <person name="Molinier V."/>
            <person name="Miyauchi S."/>
            <person name="Poulain J."/>
            <person name="Riccioni C."/>
            <person name="Rubini A."/>
            <person name="Sitrit Y."/>
            <person name="Splivallo R."/>
            <person name="Traeger S."/>
            <person name="Wang M."/>
            <person name="Zifcakova L."/>
            <person name="Wipf D."/>
            <person name="Zambonelli A."/>
            <person name="Paolocci F."/>
            <person name="Nowrousian M."/>
            <person name="Ottonello S."/>
            <person name="Baldrian P."/>
            <person name="Spatafora J.W."/>
            <person name="Henrissat B."/>
            <person name="Nagy L.G."/>
            <person name="Aury J.M."/>
            <person name="Wincker P."/>
            <person name="Grigoriev I.V."/>
            <person name="Bonfante P."/>
            <person name="Martin F.M."/>
        </authorList>
    </citation>
    <scope>NUCLEOTIDE SEQUENCE [LARGE SCALE GENOMIC DNA]</scope>
    <source>
        <strain evidence="1 2">CCBAS932</strain>
    </source>
</reference>
<dbReference type="AlphaFoldDB" id="A0A3N4KV24"/>
<dbReference type="OrthoDB" id="5299570at2759"/>
<protein>
    <submittedName>
        <fullName evidence="1">Uncharacterized protein</fullName>
    </submittedName>
</protein>
<sequence length="370" mass="43046">MKGPPQSITVFNPPPRRIRKVPLHVGPAPGSSESKNIYLKIRKSIAGGRTVYILGPHGEMRHQGFQDVLDFVFQDHQNTRDSPSRATVQVLWPYQRTAEDILTVEFVEYKYLFVFRLVNGIMHWYFAYLGNCDETLEHLKRIQELVRTHIFYECILFYTDSRNMRALQALLEYTGKKGRICPRWLVTDDDSKPHEHVVVRICTDKTLYDPDQAVRGGGWSTTHYVCEDTLCTALFKAMCTSEKMKFTLRMKWTDGTDDIHYWKGMKEPVKLTVMERMIRSGEGQPLWLVPSTAPIDGVDGNVYVLQEDLDEYDHLIFAGPPPAADDFLGFRYRQQHGFQETSTMSPQKYWKNRRPTTITHKELFIRPHTH</sequence>
<name>A0A3N4KV24_9PEZI</name>
<evidence type="ECO:0000313" key="2">
    <source>
        <dbReference type="Proteomes" id="UP000277580"/>
    </source>
</evidence>